<keyword evidence="1" id="KW-0812">Transmembrane</keyword>
<evidence type="ECO:0000313" key="3">
    <source>
        <dbReference type="Proteomes" id="UP001163687"/>
    </source>
</evidence>
<sequence>MLAATRRQPVLQNPSGAAYVETLVALTLLSVVLVPLWGSLVSGLRTAGRAEERFAAVNVLRSEAESLKAEVVRRGDLTFLPEGGTTKTVTAEGEEFTVERSVTKPGEFRGRVARVDLTIRSADGHLTGSTTLYLYERGR</sequence>
<protein>
    <recommendedName>
        <fullName evidence="4">Prepilin-type N-terminal cleavage/methylation domain-containing protein</fullName>
    </recommendedName>
</protein>
<keyword evidence="3" id="KW-1185">Reference proteome</keyword>
<keyword evidence="1" id="KW-0472">Membrane</keyword>
<dbReference type="Proteomes" id="UP001163687">
    <property type="component" value="Chromosome"/>
</dbReference>
<dbReference type="EMBL" id="AP025628">
    <property type="protein sequence ID" value="BDG60870.1"/>
    <property type="molecule type" value="Genomic_DNA"/>
</dbReference>
<reference evidence="2" key="1">
    <citation type="submission" date="2022-03" db="EMBL/GenBank/DDBJ databases">
        <title>Complete genome sequence of Caldinitratiruptor microaerophilus.</title>
        <authorList>
            <person name="Mukaiyama R."/>
            <person name="Nishiyama T."/>
            <person name="Ueda K."/>
        </authorList>
    </citation>
    <scope>NUCLEOTIDE SEQUENCE</scope>
    <source>
        <strain evidence="2">JCM 16183</strain>
    </source>
</reference>
<accession>A0AA35CKB6</accession>
<proteinExistence type="predicted"/>
<gene>
    <name evidence="2" type="ORF">caldi_19600</name>
</gene>
<name>A0AA35CKB6_9FIRM</name>
<keyword evidence="1" id="KW-1133">Transmembrane helix</keyword>
<organism evidence="2 3">
    <name type="scientific">Caldinitratiruptor microaerophilus</name>
    <dbReference type="NCBI Taxonomy" id="671077"/>
    <lineage>
        <taxon>Bacteria</taxon>
        <taxon>Bacillati</taxon>
        <taxon>Bacillota</taxon>
        <taxon>Clostridia</taxon>
        <taxon>Eubacteriales</taxon>
        <taxon>Symbiobacteriaceae</taxon>
        <taxon>Caldinitratiruptor</taxon>
    </lineage>
</organism>
<evidence type="ECO:0000256" key="1">
    <source>
        <dbReference type="SAM" id="Phobius"/>
    </source>
</evidence>
<evidence type="ECO:0000313" key="2">
    <source>
        <dbReference type="EMBL" id="BDG60870.1"/>
    </source>
</evidence>
<dbReference type="RefSeq" id="WP_264841558.1">
    <property type="nucleotide sequence ID" value="NZ_AP025628.1"/>
</dbReference>
<feature type="transmembrane region" description="Helical" evidence="1">
    <location>
        <begin position="23"/>
        <end position="44"/>
    </location>
</feature>
<dbReference type="KEGG" id="cmic:caldi_19600"/>
<evidence type="ECO:0008006" key="4">
    <source>
        <dbReference type="Google" id="ProtNLM"/>
    </source>
</evidence>
<dbReference type="AlphaFoldDB" id="A0AA35CKB6"/>